<protein>
    <recommendedName>
        <fullName evidence="8">FAR-17a/AIG1-like protein</fullName>
    </recommendedName>
</protein>
<keyword evidence="2 5" id="KW-0812">Transmembrane</keyword>
<dbReference type="InterPro" id="IPR006838">
    <property type="entry name" value="ADTRP_AIG1"/>
</dbReference>
<dbReference type="AlphaFoldDB" id="A0A6A6BCF9"/>
<evidence type="ECO:0000256" key="5">
    <source>
        <dbReference type="SAM" id="Phobius"/>
    </source>
</evidence>
<dbReference type="Proteomes" id="UP000799438">
    <property type="component" value="Unassembled WGS sequence"/>
</dbReference>
<evidence type="ECO:0000256" key="1">
    <source>
        <dbReference type="ARBA" id="ARBA00004127"/>
    </source>
</evidence>
<dbReference type="GeneID" id="54298018"/>
<feature type="transmembrane region" description="Helical" evidence="5">
    <location>
        <begin position="57"/>
        <end position="77"/>
    </location>
</feature>
<evidence type="ECO:0000256" key="2">
    <source>
        <dbReference type="ARBA" id="ARBA00022692"/>
    </source>
</evidence>
<dbReference type="OrthoDB" id="1898221at2759"/>
<feature type="transmembrane region" description="Helical" evidence="5">
    <location>
        <begin position="202"/>
        <end position="226"/>
    </location>
</feature>
<dbReference type="PANTHER" id="PTHR10989:SF16">
    <property type="entry name" value="AT02829P-RELATED"/>
    <property type="match status" value="1"/>
</dbReference>
<gene>
    <name evidence="6" type="ORF">K452DRAFT_287706</name>
</gene>
<dbReference type="Pfam" id="PF04750">
    <property type="entry name" value="Far-17a_AIG1"/>
    <property type="match status" value="1"/>
</dbReference>
<organism evidence="6 7">
    <name type="scientific">Aplosporella prunicola CBS 121167</name>
    <dbReference type="NCBI Taxonomy" id="1176127"/>
    <lineage>
        <taxon>Eukaryota</taxon>
        <taxon>Fungi</taxon>
        <taxon>Dikarya</taxon>
        <taxon>Ascomycota</taxon>
        <taxon>Pezizomycotina</taxon>
        <taxon>Dothideomycetes</taxon>
        <taxon>Dothideomycetes incertae sedis</taxon>
        <taxon>Botryosphaeriales</taxon>
        <taxon>Aplosporellaceae</taxon>
        <taxon>Aplosporella</taxon>
    </lineage>
</organism>
<evidence type="ECO:0000256" key="3">
    <source>
        <dbReference type="ARBA" id="ARBA00022989"/>
    </source>
</evidence>
<dbReference type="GO" id="GO:0016020">
    <property type="term" value="C:membrane"/>
    <property type="evidence" value="ECO:0007669"/>
    <property type="project" value="InterPro"/>
</dbReference>
<name>A0A6A6BCF9_9PEZI</name>
<sequence>MSTQQGQWLAAKHPLQRLPSPSRGVSALVHTLGIISAAYSFHFLIYQENTINEAWGWHMQFLTVCGLLLASVTYVLALAADTTLSRHLFYAKNIVSLASAPLAFCISVLYWGIRAVDPSLLMHPDLPPLGLLEDLSLHAAPALLLGIDVLALSPPWALKPLPALGLSSAVAVAYWFWVEQCFLHNGYYPYPLFAVLDTRDRVLLFAAAAVVMAASMMALTYAYALVNGKEEESLRADERPGHVKKTS</sequence>
<dbReference type="EMBL" id="ML995486">
    <property type="protein sequence ID" value="KAF2141746.1"/>
    <property type="molecule type" value="Genomic_DNA"/>
</dbReference>
<evidence type="ECO:0000313" key="7">
    <source>
        <dbReference type="Proteomes" id="UP000799438"/>
    </source>
</evidence>
<evidence type="ECO:0008006" key="8">
    <source>
        <dbReference type="Google" id="ProtNLM"/>
    </source>
</evidence>
<reference evidence="6" key="1">
    <citation type="journal article" date="2020" name="Stud. Mycol.">
        <title>101 Dothideomycetes genomes: a test case for predicting lifestyles and emergence of pathogens.</title>
        <authorList>
            <person name="Haridas S."/>
            <person name="Albert R."/>
            <person name="Binder M."/>
            <person name="Bloem J."/>
            <person name="Labutti K."/>
            <person name="Salamov A."/>
            <person name="Andreopoulos B."/>
            <person name="Baker S."/>
            <person name="Barry K."/>
            <person name="Bills G."/>
            <person name="Bluhm B."/>
            <person name="Cannon C."/>
            <person name="Castanera R."/>
            <person name="Culley D."/>
            <person name="Daum C."/>
            <person name="Ezra D."/>
            <person name="Gonzalez J."/>
            <person name="Henrissat B."/>
            <person name="Kuo A."/>
            <person name="Liang C."/>
            <person name="Lipzen A."/>
            <person name="Lutzoni F."/>
            <person name="Magnuson J."/>
            <person name="Mondo S."/>
            <person name="Nolan M."/>
            <person name="Ohm R."/>
            <person name="Pangilinan J."/>
            <person name="Park H.-J."/>
            <person name="Ramirez L."/>
            <person name="Alfaro M."/>
            <person name="Sun H."/>
            <person name="Tritt A."/>
            <person name="Yoshinaga Y."/>
            <person name="Zwiers L.-H."/>
            <person name="Turgeon B."/>
            <person name="Goodwin S."/>
            <person name="Spatafora J."/>
            <person name="Crous P."/>
            <person name="Grigoriev I."/>
        </authorList>
    </citation>
    <scope>NUCLEOTIDE SEQUENCE</scope>
    <source>
        <strain evidence="6">CBS 121167</strain>
    </source>
</reference>
<dbReference type="PANTHER" id="PTHR10989">
    <property type="entry name" value="ANDROGEN-INDUCED PROTEIN 1-RELATED"/>
    <property type="match status" value="1"/>
</dbReference>
<feature type="transmembrane region" description="Helical" evidence="5">
    <location>
        <begin position="25"/>
        <end position="45"/>
    </location>
</feature>
<evidence type="ECO:0000256" key="4">
    <source>
        <dbReference type="ARBA" id="ARBA00023136"/>
    </source>
</evidence>
<keyword evidence="3 5" id="KW-1133">Transmembrane helix</keyword>
<evidence type="ECO:0000313" key="6">
    <source>
        <dbReference type="EMBL" id="KAF2141746.1"/>
    </source>
</evidence>
<feature type="transmembrane region" description="Helical" evidence="5">
    <location>
        <begin position="89"/>
        <end position="113"/>
    </location>
</feature>
<dbReference type="GO" id="GO:0012505">
    <property type="term" value="C:endomembrane system"/>
    <property type="evidence" value="ECO:0007669"/>
    <property type="project" value="UniProtKB-SubCell"/>
</dbReference>
<keyword evidence="4 5" id="KW-0472">Membrane</keyword>
<proteinExistence type="predicted"/>
<dbReference type="RefSeq" id="XP_033397458.1">
    <property type="nucleotide sequence ID" value="XM_033540522.1"/>
</dbReference>
<comment type="subcellular location">
    <subcellularLocation>
        <location evidence="1">Endomembrane system</location>
        <topology evidence="1">Multi-pass membrane protein</topology>
    </subcellularLocation>
</comment>
<feature type="transmembrane region" description="Helical" evidence="5">
    <location>
        <begin position="160"/>
        <end position="178"/>
    </location>
</feature>
<accession>A0A6A6BCF9</accession>
<keyword evidence="7" id="KW-1185">Reference proteome</keyword>